<evidence type="ECO:0000313" key="4">
    <source>
        <dbReference type="EMBL" id="CAB4530483.1"/>
    </source>
</evidence>
<evidence type="ECO:0000256" key="1">
    <source>
        <dbReference type="ARBA" id="ARBA00004196"/>
    </source>
</evidence>
<comment type="similarity">
    <text evidence="2">Belongs to the bacterial solute-binding protein 2 family.</text>
</comment>
<evidence type="ECO:0000259" key="3">
    <source>
        <dbReference type="Pfam" id="PF13407"/>
    </source>
</evidence>
<dbReference type="EMBL" id="CAEZSG010000001">
    <property type="protein sequence ID" value="CAB4530483.1"/>
    <property type="molecule type" value="Genomic_DNA"/>
</dbReference>
<dbReference type="PANTHER" id="PTHR30036">
    <property type="entry name" value="D-XYLOSE-BINDING PERIPLASMIC PROTEIN"/>
    <property type="match status" value="1"/>
</dbReference>
<accession>A0A6J6AWP6</accession>
<dbReference type="Pfam" id="PF13407">
    <property type="entry name" value="Peripla_BP_4"/>
    <property type="match status" value="1"/>
</dbReference>
<sequence>MKKRLAWVAALAAIPLILSGCSPTATPTDTDTGATADVNIAFITHGAPGDTYWDVVKSGEIRAAEDLGINVTYQSDPDPVKQSSLIDSAVAEGVDGIVVSMANPDGLKDSITKAISAGIPVISVDSGLERFKEFGLLTHIGQSEYIAGQGAGEKLAAAGAKNVICVIHEAGNVGLEDRCRGILDTLGGAVENVQVDINNLADAQNTVKAKLLADPTIDAVVTLGPPMAVSASAALDEAGSSAMLATFDLSEDVTKLIESGKILFAVDAQPYLMGYLAVNFLYLHKINGNEVGGGEPIYSGPGYVTIDNVASVAEFAKNGTR</sequence>
<dbReference type="GO" id="GO:0030246">
    <property type="term" value="F:carbohydrate binding"/>
    <property type="evidence" value="ECO:0007669"/>
    <property type="project" value="TreeGrafter"/>
</dbReference>
<dbReference type="InterPro" id="IPR028082">
    <property type="entry name" value="Peripla_BP_I"/>
</dbReference>
<dbReference type="AlphaFoldDB" id="A0A6J6AWP6"/>
<organism evidence="4">
    <name type="scientific">freshwater metagenome</name>
    <dbReference type="NCBI Taxonomy" id="449393"/>
    <lineage>
        <taxon>unclassified sequences</taxon>
        <taxon>metagenomes</taxon>
        <taxon>ecological metagenomes</taxon>
    </lineage>
</organism>
<proteinExistence type="inferred from homology"/>
<dbReference type="PROSITE" id="PS51257">
    <property type="entry name" value="PROKAR_LIPOPROTEIN"/>
    <property type="match status" value="1"/>
</dbReference>
<reference evidence="4" key="1">
    <citation type="submission" date="2020-05" db="EMBL/GenBank/DDBJ databases">
        <authorList>
            <person name="Chiriac C."/>
            <person name="Salcher M."/>
            <person name="Ghai R."/>
            <person name="Kavagutti S V."/>
        </authorList>
    </citation>
    <scope>NUCLEOTIDE SEQUENCE</scope>
</reference>
<dbReference type="SUPFAM" id="SSF53822">
    <property type="entry name" value="Periplasmic binding protein-like I"/>
    <property type="match status" value="1"/>
</dbReference>
<dbReference type="PANTHER" id="PTHR30036:SF7">
    <property type="entry name" value="ABC TRANSPORTER PERIPLASMIC-BINDING PROTEIN YPHF"/>
    <property type="match status" value="1"/>
</dbReference>
<dbReference type="GO" id="GO:0030288">
    <property type="term" value="C:outer membrane-bounded periplasmic space"/>
    <property type="evidence" value="ECO:0007669"/>
    <property type="project" value="TreeGrafter"/>
</dbReference>
<comment type="subcellular location">
    <subcellularLocation>
        <location evidence="1">Cell envelope</location>
    </subcellularLocation>
</comment>
<dbReference type="Gene3D" id="3.40.50.2300">
    <property type="match status" value="2"/>
</dbReference>
<dbReference type="InterPro" id="IPR050555">
    <property type="entry name" value="Bact_Solute-Bind_Prot2"/>
</dbReference>
<gene>
    <name evidence="4" type="ORF">UFOPK1413_00008</name>
</gene>
<dbReference type="CDD" id="cd06312">
    <property type="entry name" value="PBP1_ABC_sugar_binding-like"/>
    <property type="match status" value="1"/>
</dbReference>
<evidence type="ECO:0000256" key="2">
    <source>
        <dbReference type="ARBA" id="ARBA00007639"/>
    </source>
</evidence>
<dbReference type="InterPro" id="IPR025997">
    <property type="entry name" value="SBP_2_dom"/>
</dbReference>
<feature type="domain" description="Periplasmic binding protein" evidence="3">
    <location>
        <begin position="40"/>
        <end position="284"/>
    </location>
</feature>
<name>A0A6J6AWP6_9ZZZZ</name>
<protein>
    <submittedName>
        <fullName evidence="4">Unannotated protein</fullName>
    </submittedName>
</protein>